<dbReference type="AlphaFoldDB" id="A0AA36MKZ8"/>
<evidence type="ECO:0000313" key="2">
    <source>
        <dbReference type="Proteomes" id="UP001178507"/>
    </source>
</evidence>
<reference evidence="1" key="1">
    <citation type="submission" date="2023-08" db="EMBL/GenBank/DDBJ databases">
        <authorList>
            <person name="Chen Y."/>
            <person name="Shah S."/>
            <person name="Dougan E. K."/>
            <person name="Thang M."/>
            <person name="Chan C."/>
        </authorList>
    </citation>
    <scope>NUCLEOTIDE SEQUENCE</scope>
</reference>
<keyword evidence="2" id="KW-1185">Reference proteome</keyword>
<dbReference type="EMBL" id="CAUJNA010000386">
    <property type="protein sequence ID" value="CAJ1376349.1"/>
    <property type="molecule type" value="Genomic_DNA"/>
</dbReference>
<gene>
    <name evidence="1" type="ORF">EVOR1521_LOCUS5437</name>
</gene>
<name>A0AA36MKZ8_9DINO</name>
<accession>A0AA36MKZ8</accession>
<protein>
    <submittedName>
        <fullName evidence="1">Uncharacterized protein</fullName>
    </submittedName>
</protein>
<sequence>MLVWQVVHHARKFSALGRNLRRSRRASELKVVDRPNDILQDAEALWRDLNGLELKLTPAGVDPEGFQLLEASTPLEIDQWLEEEEAHQKRLEDLRGLQQEMFEQARKAAADLTPDACLLEGLNMAEILRLPKGSKKLVRKATTKNL</sequence>
<proteinExistence type="predicted"/>
<comment type="caution">
    <text evidence="1">The sequence shown here is derived from an EMBL/GenBank/DDBJ whole genome shotgun (WGS) entry which is preliminary data.</text>
</comment>
<organism evidence="1 2">
    <name type="scientific">Effrenium voratum</name>
    <dbReference type="NCBI Taxonomy" id="2562239"/>
    <lineage>
        <taxon>Eukaryota</taxon>
        <taxon>Sar</taxon>
        <taxon>Alveolata</taxon>
        <taxon>Dinophyceae</taxon>
        <taxon>Suessiales</taxon>
        <taxon>Symbiodiniaceae</taxon>
        <taxon>Effrenium</taxon>
    </lineage>
</organism>
<dbReference type="Proteomes" id="UP001178507">
    <property type="component" value="Unassembled WGS sequence"/>
</dbReference>
<evidence type="ECO:0000313" key="1">
    <source>
        <dbReference type="EMBL" id="CAJ1376349.1"/>
    </source>
</evidence>